<accession>A0A9J6CT88</accession>
<evidence type="ECO:0000313" key="3">
    <source>
        <dbReference type="Proteomes" id="UP001107558"/>
    </source>
</evidence>
<gene>
    <name evidence="2" type="ORF">PVAND_014343</name>
</gene>
<dbReference type="OrthoDB" id="6141723at2759"/>
<proteinExistence type="predicted"/>
<dbReference type="EMBL" id="JADBJN010000001">
    <property type="protein sequence ID" value="KAG5685151.1"/>
    <property type="molecule type" value="Genomic_DNA"/>
</dbReference>
<feature type="region of interest" description="Disordered" evidence="1">
    <location>
        <begin position="1"/>
        <end position="124"/>
    </location>
</feature>
<dbReference type="Proteomes" id="UP001107558">
    <property type="component" value="Chromosome 1"/>
</dbReference>
<keyword evidence="3" id="KW-1185">Reference proteome</keyword>
<reference evidence="2" key="1">
    <citation type="submission" date="2021-03" db="EMBL/GenBank/DDBJ databases">
        <title>Chromosome level genome of the anhydrobiotic midge Polypedilum vanderplanki.</title>
        <authorList>
            <person name="Yoshida Y."/>
            <person name="Kikawada T."/>
            <person name="Gusev O."/>
        </authorList>
    </citation>
    <scope>NUCLEOTIDE SEQUENCE</scope>
    <source>
        <strain evidence="2">NIAS01</strain>
        <tissue evidence="2">Whole body or cell culture</tissue>
    </source>
</reference>
<feature type="compositionally biased region" description="Basic and acidic residues" evidence="1">
    <location>
        <begin position="26"/>
        <end position="43"/>
    </location>
</feature>
<feature type="region of interest" description="Disordered" evidence="1">
    <location>
        <begin position="350"/>
        <end position="384"/>
    </location>
</feature>
<comment type="caution">
    <text evidence="2">The sequence shown here is derived from an EMBL/GenBank/DDBJ whole genome shotgun (WGS) entry which is preliminary data.</text>
</comment>
<protein>
    <submittedName>
        <fullName evidence="2">Uncharacterized protein</fullName>
    </submittedName>
</protein>
<evidence type="ECO:0000256" key="1">
    <source>
        <dbReference type="SAM" id="MobiDB-lite"/>
    </source>
</evidence>
<dbReference type="AlphaFoldDB" id="A0A9J6CT88"/>
<sequence length="445" mass="51634">MPTKRKKSTLTGRTERNRAKIQKQNKRQDLDYQQKEFERDNSTRRARRSNESNLTAESSRDLSSLRARVSDPVYSHNRLERDNSTRRARRSDGNYQQNENERDNSSRRVRRSDVNYQQNEAERDNISLRARRNKPIAWNTAVETYEKNIRDGPCHRCCSCDKLIFTNQISMKTTNDKMIEKGYTEQYLRTLILEELYDSEEYTFCSTCNDYIKANKIPRFNINNSNLKFPVIPDEFKELDLQPLEERCVAARIPFMKLKALGCDRQLGITSGVVNVPIDVRRTIESIPARPLDSGVIELTLKRKTIYRSYYMKERVRPGAIWKAAQLLCNTELYKHEGITLNHAYESQDMNLQDPEPSSSNTVPNVETGNMSNSELQQTPTAVVPQNTEQENYIPEETLLDSNEGLNFAPGEGQIPIPMFLDQYCEELSFPTIFFGTARKKQPHS</sequence>
<evidence type="ECO:0000313" key="2">
    <source>
        <dbReference type="EMBL" id="KAG5685151.1"/>
    </source>
</evidence>
<organism evidence="2 3">
    <name type="scientific">Polypedilum vanderplanki</name>
    <name type="common">Sleeping chironomid midge</name>
    <dbReference type="NCBI Taxonomy" id="319348"/>
    <lineage>
        <taxon>Eukaryota</taxon>
        <taxon>Metazoa</taxon>
        <taxon>Ecdysozoa</taxon>
        <taxon>Arthropoda</taxon>
        <taxon>Hexapoda</taxon>
        <taxon>Insecta</taxon>
        <taxon>Pterygota</taxon>
        <taxon>Neoptera</taxon>
        <taxon>Endopterygota</taxon>
        <taxon>Diptera</taxon>
        <taxon>Nematocera</taxon>
        <taxon>Chironomoidea</taxon>
        <taxon>Chironomidae</taxon>
        <taxon>Chironominae</taxon>
        <taxon>Polypedilum</taxon>
        <taxon>Polypedilum</taxon>
    </lineage>
</organism>
<name>A0A9J6CT88_POLVA</name>